<proteinExistence type="predicted"/>
<protein>
    <submittedName>
        <fullName evidence="1">Uncharacterized protein</fullName>
    </submittedName>
</protein>
<evidence type="ECO:0000313" key="1">
    <source>
        <dbReference type="EMBL" id="GIG84093.1"/>
    </source>
</evidence>
<name>A0A8J3Q065_9ACTN</name>
<sequence length="41" mass="4561">MITEDAVQEIFAMDCRVVVDEVSRTPLVLPIGRHHVRTAGV</sequence>
<dbReference type="Proteomes" id="UP000630097">
    <property type="component" value="Unassembled WGS sequence"/>
</dbReference>
<evidence type="ECO:0000313" key="2">
    <source>
        <dbReference type="Proteomes" id="UP000630097"/>
    </source>
</evidence>
<reference evidence="1 2" key="1">
    <citation type="submission" date="2021-01" db="EMBL/GenBank/DDBJ databases">
        <title>Whole genome shotgun sequence of Planotetraspora kaengkrachanensis NBRC 104272.</title>
        <authorList>
            <person name="Komaki H."/>
            <person name="Tamura T."/>
        </authorList>
    </citation>
    <scope>NUCLEOTIDE SEQUENCE [LARGE SCALE GENOMIC DNA]</scope>
    <source>
        <strain evidence="1 2">NBRC 104272</strain>
    </source>
</reference>
<dbReference type="RefSeq" id="WP_275414530.1">
    <property type="nucleotide sequence ID" value="NZ_BAABHH010000032.1"/>
</dbReference>
<organism evidence="1 2">
    <name type="scientific">Planotetraspora kaengkrachanensis</name>
    <dbReference type="NCBI Taxonomy" id="575193"/>
    <lineage>
        <taxon>Bacteria</taxon>
        <taxon>Bacillati</taxon>
        <taxon>Actinomycetota</taxon>
        <taxon>Actinomycetes</taxon>
        <taxon>Streptosporangiales</taxon>
        <taxon>Streptosporangiaceae</taxon>
        <taxon>Planotetraspora</taxon>
    </lineage>
</organism>
<keyword evidence="2" id="KW-1185">Reference proteome</keyword>
<gene>
    <name evidence="1" type="ORF">Pka01_72200</name>
</gene>
<comment type="caution">
    <text evidence="1">The sequence shown here is derived from an EMBL/GenBank/DDBJ whole genome shotgun (WGS) entry which is preliminary data.</text>
</comment>
<dbReference type="EMBL" id="BONV01000047">
    <property type="protein sequence ID" value="GIG84093.1"/>
    <property type="molecule type" value="Genomic_DNA"/>
</dbReference>
<accession>A0A8J3Q065</accession>
<dbReference type="AlphaFoldDB" id="A0A8J3Q065"/>